<feature type="domain" description="Histidine kinase/HSP90-like ATPase" evidence="11">
    <location>
        <begin position="287"/>
        <end position="377"/>
    </location>
</feature>
<evidence type="ECO:0000256" key="4">
    <source>
        <dbReference type="ARBA" id="ARBA00022679"/>
    </source>
</evidence>
<evidence type="ECO:0000256" key="6">
    <source>
        <dbReference type="ARBA" id="ARBA00022777"/>
    </source>
</evidence>
<feature type="transmembrane region" description="Helical" evidence="10">
    <location>
        <begin position="85"/>
        <end position="104"/>
    </location>
</feature>
<dbReference type="SUPFAM" id="SSF55874">
    <property type="entry name" value="ATPase domain of HSP90 chaperone/DNA topoisomerase II/histidine kinase"/>
    <property type="match status" value="1"/>
</dbReference>
<evidence type="ECO:0000256" key="8">
    <source>
        <dbReference type="ARBA" id="ARBA00023012"/>
    </source>
</evidence>
<dbReference type="InterPro" id="IPR036890">
    <property type="entry name" value="HATPase_C_sf"/>
</dbReference>
<dbReference type="Pfam" id="PF23539">
    <property type="entry name" value="DUF7134"/>
    <property type="match status" value="1"/>
</dbReference>
<reference evidence="14 15" key="2">
    <citation type="submission" date="2020-08" db="EMBL/GenBank/DDBJ databases">
        <authorList>
            <person name="Partida-Martinez L."/>
            <person name="Huntemann M."/>
            <person name="Clum A."/>
            <person name="Wang J."/>
            <person name="Palaniappan K."/>
            <person name="Ritter S."/>
            <person name="Chen I.-M."/>
            <person name="Stamatis D."/>
            <person name="Reddy T."/>
            <person name="O'Malley R."/>
            <person name="Daum C."/>
            <person name="Shapiro N."/>
            <person name="Ivanova N."/>
            <person name="Kyrpides N."/>
            <person name="Woyke T."/>
        </authorList>
    </citation>
    <scope>NUCLEOTIDE SEQUENCE [LARGE SCALE GENOMIC DNA]</scope>
    <source>
        <strain evidence="14 15">AS2.23</strain>
    </source>
</reference>
<gene>
    <name evidence="14" type="ORF">FHR75_003394</name>
</gene>
<feature type="domain" description="Signal transduction histidine kinase subgroup 3 dimerisation and phosphoacceptor" evidence="12">
    <location>
        <begin position="181"/>
        <end position="244"/>
    </location>
</feature>
<dbReference type="InterPro" id="IPR050482">
    <property type="entry name" value="Sensor_HK_TwoCompSys"/>
</dbReference>
<reference evidence="14 15" key="1">
    <citation type="submission" date="2020-08" db="EMBL/GenBank/DDBJ databases">
        <title>The Agave Microbiome: Exploring the role of microbial communities in plant adaptations to desert environments.</title>
        <authorList>
            <person name="Partida-Martinez L.P."/>
        </authorList>
    </citation>
    <scope>NUCLEOTIDE SEQUENCE [LARGE SCALE GENOMIC DNA]</scope>
    <source>
        <strain evidence="14 15">AS2.23</strain>
    </source>
</reference>
<dbReference type="AlphaFoldDB" id="A0A7W4TQ05"/>
<dbReference type="InterPro" id="IPR055558">
    <property type="entry name" value="DUF7134"/>
</dbReference>
<comment type="caution">
    <text evidence="14">The sequence shown here is derived from an EMBL/GenBank/DDBJ whole genome shotgun (WGS) entry which is preliminary data.</text>
</comment>
<dbReference type="GO" id="GO:0016020">
    <property type="term" value="C:membrane"/>
    <property type="evidence" value="ECO:0007669"/>
    <property type="project" value="InterPro"/>
</dbReference>
<evidence type="ECO:0000256" key="10">
    <source>
        <dbReference type="SAM" id="Phobius"/>
    </source>
</evidence>
<organism evidence="14 15">
    <name type="scientific">Kineococcus radiotolerans</name>
    <dbReference type="NCBI Taxonomy" id="131568"/>
    <lineage>
        <taxon>Bacteria</taxon>
        <taxon>Bacillati</taxon>
        <taxon>Actinomycetota</taxon>
        <taxon>Actinomycetes</taxon>
        <taxon>Kineosporiales</taxon>
        <taxon>Kineosporiaceae</taxon>
        <taxon>Kineococcus</taxon>
    </lineage>
</organism>
<dbReference type="CDD" id="cd16917">
    <property type="entry name" value="HATPase_UhpB-NarQ-NarX-like"/>
    <property type="match status" value="1"/>
</dbReference>
<dbReference type="EMBL" id="JACHVY010000003">
    <property type="protein sequence ID" value="MBB2902563.1"/>
    <property type="molecule type" value="Genomic_DNA"/>
</dbReference>
<evidence type="ECO:0000256" key="3">
    <source>
        <dbReference type="ARBA" id="ARBA00022553"/>
    </source>
</evidence>
<evidence type="ECO:0000256" key="7">
    <source>
        <dbReference type="ARBA" id="ARBA00022840"/>
    </source>
</evidence>
<feature type="domain" description="DUF7134" evidence="13">
    <location>
        <begin position="8"/>
        <end position="163"/>
    </location>
</feature>
<dbReference type="Gene3D" id="3.30.565.10">
    <property type="entry name" value="Histidine kinase-like ATPase, C-terminal domain"/>
    <property type="match status" value="1"/>
</dbReference>
<dbReference type="Pfam" id="PF07730">
    <property type="entry name" value="HisKA_3"/>
    <property type="match status" value="1"/>
</dbReference>
<keyword evidence="8" id="KW-0902">Two-component regulatory system</keyword>
<dbReference type="RefSeq" id="WP_183392313.1">
    <property type="nucleotide sequence ID" value="NZ_JACHVY010000003.1"/>
</dbReference>
<dbReference type="PANTHER" id="PTHR24421">
    <property type="entry name" value="NITRATE/NITRITE SENSOR PROTEIN NARX-RELATED"/>
    <property type="match status" value="1"/>
</dbReference>
<evidence type="ECO:0000259" key="12">
    <source>
        <dbReference type="Pfam" id="PF07730"/>
    </source>
</evidence>
<feature type="coiled-coil region" evidence="9">
    <location>
        <begin position="162"/>
        <end position="189"/>
    </location>
</feature>
<dbReference type="InterPro" id="IPR011712">
    <property type="entry name" value="Sig_transdc_His_kin_sub3_dim/P"/>
</dbReference>
<keyword evidence="10" id="KW-0812">Transmembrane</keyword>
<dbReference type="GO" id="GO:0046983">
    <property type="term" value="F:protein dimerization activity"/>
    <property type="evidence" value="ECO:0007669"/>
    <property type="project" value="InterPro"/>
</dbReference>
<sequence>MLPAPRPWSRSPAARDLVLALLLTAVAAAPGTSGVWVELGELPVRPPDALGVALVLGQSLPLVLRRSHPAVCLALVGAAFAGHQALGYAPTAAGLGLHLALFAAGAHLRRHRRATAAAAAAGYLVLVVALRAVGSPAGVLELLMFLPVLAAFWAAGAWVRSRRGAQAALRAAEAAAAVAEERARIARELHDVVSHHVTAMVVQAEAMRFLVERQPERVAAGLGVIGETGRSAMTDLRDLLGALHGAGDPARDPAVGSLVDLVDRGRAAGLSVDLRESGSATAGPAGVELAVYRVVQESLTNAVKHAPGAGTVVRVDRGPREVVVEVSTTAVGRPRRGWARSGRGLVGLEERVGFVGGRFAAGPEPDGGFAVRAWIPSGAGRG</sequence>
<dbReference type="PANTHER" id="PTHR24421:SF10">
    <property type="entry name" value="NITRATE_NITRITE SENSOR PROTEIN NARQ"/>
    <property type="match status" value="1"/>
</dbReference>
<keyword evidence="7" id="KW-0067">ATP-binding</keyword>
<keyword evidence="3" id="KW-0597">Phosphoprotein</keyword>
<keyword evidence="5" id="KW-0547">Nucleotide-binding</keyword>
<dbReference type="GO" id="GO:0005524">
    <property type="term" value="F:ATP binding"/>
    <property type="evidence" value="ECO:0007669"/>
    <property type="project" value="UniProtKB-KW"/>
</dbReference>
<keyword evidence="6 14" id="KW-0418">Kinase</keyword>
<comment type="catalytic activity">
    <reaction evidence="1">
        <text>ATP + protein L-histidine = ADP + protein N-phospho-L-histidine.</text>
        <dbReference type="EC" id="2.7.13.3"/>
    </reaction>
</comment>
<keyword evidence="9" id="KW-0175">Coiled coil</keyword>
<proteinExistence type="predicted"/>
<dbReference type="Gene3D" id="1.20.5.1930">
    <property type="match status" value="1"/>
</dbReference>
<dbReference type="GO" id="GO:0000155">
    <property type="term" value="F:phosphorelay sensor kinase activity"/>
    <property type="evidence" value="ECO:0007669"/>
    <property type="project" value="InterPro"/>
</dbReference>
<accession>A0A7W4TQ05</accession>
<dbReference type="Pfam" id="PF02518">
    <property type="entry name" value="HATPase_c"/>
    <property type="match status" value="1"/>
</dbReference>
<evidence type="ECO:0000256" key="5">
    <source>
        <dbReference type="ARBA" id="ARBA00022741"/>
    </source>
</evidence>
<dbReference type="Proteomes" id="UP000533269">
    <property type="component" value="Unassembled WGS sequence"/>
</dbReference>
<dbReference type="EC" id="2.7.13.3" evidence="2"/>
<keyword evidence="4" id="KW-0808">Transferase</keyword>
<evidence type="ECO:0000313" key="14">
    <source>
        <dbReference type="EMBL" id="MBB2902563.1"/>
    </source>
</evidence>
<evidence type="ECO:0000259" key="11">
    <source>
        <dbReference type="Pfam" id="PF02518"/>
    </source>
</evidence>
<dbReference type="InterPro" id="IPR003594">
    <property type="entry name" value="HATPase_dom"/>
</dbReference>
<evidence type="ECO:0000259" key="13">
    <source>
        <dbReference type="Pfam" id="PF23539"/>
    </source>
</evidence>
<keyword evidence="10" id="KW-1133">Transmembrane helix</keyword>
<name>A0A7W4TQ05_KINRA</name>
<evidence type="ECO:0000256" key="9">
    <source>
        <dbReference type="SAM" id="Coils"/>
    </source>
</evidence>
<keyword evidence="10" id="KW-0472">Membrane</keyword>
<evidence type="ECO:0000313" key="15">
    <source>
        <dbReference type="Proteomes" id="UP000533269"/>
    </source>
</evidence>
<evidence type="ECO:0000256" key="2">
    <source>
        <dbReference type="ARBA" id="ARBA00012438"/>
    </source>
</evidence>
<feature type="transmembrane region" description="Helical" evidence="10">
    <location>
        <begin position="139"/>
        <end position="159"/>
    </location>
</feature>
<evidence type="ECO:0000256" key="1">
    <source>
        <dbReference type="ARBA" id="ARBA00000085"/>
    </source>
</evidence>
<protein>
    <recommendedName>
        <fullName evidence="2">histidine kinase</fullName>
        <ecNumber evidence="2">2.7.13.3</ecNumber>
    </recommendedName>
</protein>
<feature type="transmembrane region" description="Helical" evidence="10">
    <location>
        <begin position="116"/>
        <end position="133"/>
    </location>
</feature>